<evidence type="ECO:0000313" key="2">
    <source>
        <dbReference type="EMBL" id="MBL7254262.1"/>
    </source>
</evidence>
<reference evidence="2 3" key="1">
    <citation type="submission" date="2021-01" db="EMBL/GenBank/DDBJ databases">
        <title>Actinoplanes sp. nov. LDG1-01 isolated from lichen.</title>
        <authorList>
            <person name="Saeng-In P."/>
            <person name="Phongsopitanun W."/>
            <person name="Kanchanasin P."/>
            <person name="Yuki M."/>
            <person name="Kudo T."/>
            <person name="Ohkuma M."/>
            <person name="Tanasupawat S."/>
        </authorList>
    </citation>
    <scope>NUCLEOTIDE SEQUENCE [LARGE SCALE GENOMIC DNA]</scope>
    <source>
        <strain evidence="2 3">LDG1-01</strain>
    </source>
</reference>
<sequence>MPATIDTSITGGGVVSATTRRFPTQEELRVWRDFLETGDLVRAELTARLQQSSGLSPGDYAVLLALSEAVGQRLRSSELAATIGWERSRLSHHLGRMEKRGLIRREECLTDNRGHEVVLAPEGLAAFQEATRPHLRDIRELFVDALTPDQLAAAGQIAAALRAHLVRG</sequence>
<organism evidence="2 3">
    <name type="scientific">Paractinoplanes lichenicola</name>
    <dbReference type="NCBI Taxonomy" id="2802976"/>
    <lineage>
        <taxon>Bacteria</taxon>
        <taxon>Bacillati</taxon>
        <taxon>Actinomycetota</taxon>
        <taxon>Actinomycetes</taxon>
        <taxon>Micromonosporales</taxon>
        <taxon>Micromonosporaceae</taxon>
        <taxon>Paractinoplanes</taxon>
    </lineage>
</organism>
<evidence type="ECO:0000259" key="1">
    <source>
        <dbReference type="PROSITE" id="PS50995"/>
    </source>
</evidence>
<evidence type="ECO:0000313" key="3">
    <source>
        <dbReference type="Proteomes" id="UP000598996"/>
    </source>
</evidence>
<feature type="domain" description="HTH marR-type" evidence="1">
    <location>
        <begin position="27"/>
        <end position="163"/>
    </location>
</feature>
<dbReference type="SMART" id="SM00347">
    <property type="entry name" value="HTH_MARR"/>
    <property type="match status" value="1"/>
</dbReference>
<comment type="caution">
    <text evidence="2">The sequence shown here is derived from an EMBL/GenBank/DDBJ whole genome shotgun (WGS) entry which is preliminary data.</text>
</comment>
<dbReference type="InterPro" id="IPR036388">
    <property type="entry name" value="WH-like_DNA-bd_sf"/>
</dbReference>
<dbReference type="InterPro" id="IPR039422">
    <property type="entry name" value="MarR/SlyA-like"/>
</dbReference>
<protein>
    <submittedName>
        <fullName evidence="2">MarR family transcriptional regulator</fullName>
    </submittedName>
</protein>
<dbReference type="PANTHER" id="PTHR33164">
    <property type="entry name" value="TRANSCRIPTIONAL REGULATOR, MARR FAMILY"/>
    <property type="match status" value="1"/>
</dbReference>
<dbReference type="SUPFAM" id="SSF46785">
    <property type="entry name" value="Winged helix' DNA-binding domain"/>
    <property type="match status" value="1"/>
</dbReference>
<gene>
    <name evidence="2" type="ORF">JKJ07_08055</name>
</gene>
<dbReference type="InterPro" id="IPR036390">
    <property type="entry name" value="WH_DNA-bd_sf"/>
</dbReference>
<name>A0ABS1VKF7_9ACTN</name>
<accession>A0ABS1VKF7</accession>
<dbReference type="InterPro" id="IPR000835">
    <property type="entry name" value="HTH_MarR-typ"/>
</dbReference>
<dbReference type="PANTHER" id="PTHR33164:SF99">
    <property type="entry name" value="MARR FAMILY REGULATORY PROTEIN"/>
    <property type="match status" value="1"/>
</dbReference>
<dbReference type="Proteomes" id="UP000598996">
    <property type="component" value="Unassembled WGS sequence"/>
</dbReference>
<dbReference type="Pfam" id="PF12802">
    <property type="entry name" value="MarR_2"/>
    <property type="match status" value="1"/>
</dbReference>
<keyword evidence="3" id="KW-1185">Reference proteome</keyword>
<dbReference type="Gene3D" id="1.10.10.10">
    <property type="entry name" value="Winged helix-like DNA-binding domain superfamily/Winged helix DNA-binding domain"/>
    <property type="match status" value="1"/>
</dbReference>
<dbReference type="PROSITE" id="PS50995">
    <property type="entry name" value="HTH_MARR_2"/>
    <property type="match status" value="1"/>
</dbReference>
<proteinExistence type="predicted"/>
<dbReference type="EMBL" id="JAENHO010000002">
    <property type="protein sequence ID" value="MBL7254262.1"/>
    <property type="molecule type" value="Genomic_DNA"/>
</dbReference>